<comment type="similarity">
    <text evidence="1">Belongs to the AHA1 family.</text>
</comment>
<evidence type="ECO:0000259" key="2">
    <source>
        <dbReference type="Pfam" id="PF08327"/>
    </source>
</evidence>
<dbReference type="RefSeq" id="WP_095488637.1">
    <property type="nucleotide sequence ID" value="NZ_CP088151.1"/>
</dbReference>
<reference evidence="4" key="1">
    <citation type="submission" date="2017-08" db="EMBL/GenBank/DDBJ databases">
        <title>Mesorhizobium wenxinae sp. nov., a novel rhizobial species isolated from root nodules of chickpea (Cicer arietinum L.).</title>
        <authorList>
            <person name="Zhang J."/>
        </authorList>
    </citation>
    <scope>NUCLEOTIDE SEQUENCE [LARGE SCALE GENOMIC DNA]</scope>
    <source>
        <strain evidence="4">USDA 3392</strain>
    </source>
</reference>
<dbReference type="Proteomes" id="UP000216215">
    <property type="component" value="Unassembled WGS sequence"/>
</dbReference>
<organism evidence="3 4">
    <name type="scientific">Mesorhizobium mediterraneum</name>
    <dbReference type="NCBI Taxonomy" id="43617"/>
    <lineage>
        <taxon>Bacteria</taxon>
        <taxon>Pseudomonadati</taxon>
        <taxon>Pseudomonadota</taxon>
        <taxon>Alphaproteobacteria</taxon>
        <taxon>Hyphomicrobiales</taxon>
        <taxon>Phyllobacteriaceae</taxon>
        <taxon>Mesorhizobium</taxon>
    </lineage>
</organism>
<sequence>MSNKSEQPVAKAQMMIRKPVAEVFQSLIDPRITCHFWFSKGAAPLQVGERVRWDWEMYGVHTIADVKAIDPDERILIEWNGSENPSFVEWTFRSIEDGQTFVTVRNWGFSGGAEEAINSTEGFTNLLAAMKFYLEHGIEPNLVLDHAPNARVI</sequence>
<dbReference type="Gene3D" id="3.30.530.20">
    <property type="match status" value="1"/>
</dbReference>
<evidence type="ECO:0000256" key="1">
    <source>
        <dbReference type="ARBA" id="ARBA00006817"/>
    </source>
</evidence>
<dbReference type="InterPro" id="IPR023393">
    <property type="entry name" value="START-like_dom_sf"/>
</dbReference>
<proteinExistence type="inferred from homology"/>
<gene>
    <name evidence="3" type="ORF">CIT25_29090</name>
</gene>
<evidence type="ECO:0000313" key="3">
    <source>
        <dbReference type="EMBL" id="PAP98804.1"/>
    </source>
</evidence>
<dbReference type="CDD" id="cd08901">
    <property type="entry name" value="SRPBCC_CalC_Aha1-like_8"/>
    <property type="match status" value="1"/>
</dbReference>
<feature type="domain" description="Activator of Hsp90 ATPase homologue 1/2-like C-terminal" evidence="2">
    <location>
        <begin position="19"/>
        <end position="135"/>
    </location>
</feature>
<comment type="caution">
    <text evidence="3">The sequence shown here is derived from an EMBL/GenBank/DDBJ whole genome shotgun (WGS) entry which is preliminary data.</text>
</comment>
<dbReference type="AlphaFoldDB" id="A0AB36R2I5"/>
<protein>
    <recommendedName>
        <fullName evidence="2">Activator of Hsp90 ATPase homologue 1/2-like C-terminal domain-containing protein</fullName>
    </recommendedName>
</protein>
<keyword evidence="4" id="KW-1185">Reference proteome</keyword>
<dbReference type="InterPro" id="IPR013538">
    <property type="entry name" value="ASHA1/2-like_C"/>
</dbReference>
<accession>A0AB36R2I5</accession>
<dbReference type="SUPFAM" id="SSF55961">
    <property type="entry name" value="Bet v1-like"/>
    <property type="match status" value="1"/>
</dbReference>
<name>A0AB36R2I5_9HYPH</name>
<dbReference type="EMBL" id="NPKI01000041">
    <property type="protein sequence ID" value="PAP98804.1"/>
    <property type="molecule type" value="Genomic_DNA"/>
</dbReference>
<evidence type="ECO:0000313" key="4">
    <source>
        <dbReference type="Proteomes" id="UP000216215"/>
    </source>
</evidence>
<dbReference type="Pfam" id="PF08327">
    <property type="entry name" value="AHSA1"/>
    <property type="match status" value="1"/>
</dbReference>